<gene>
    <name evidence="1" type="ORF">FNK824_LOCUS43543</name>
</gene>
<comment type="caution">
    <text evidence="1">The sequence shown here is derived from an EMBL/GenBank/DDBJ whole genome shotgun (WGS) entry which is preliminary data.</text>
</comment>
<dbReference type="AlphaFoldDB" id="A0A820NH10"/>
<dbReference type="Proteomes" id="UP000663874">
    <property type="component" value="Unassembled WGS sequence"/>
</dbReference>
<name>A0A820NH10_9BILA</name>
<proteinExistence type="predicted"/>
<accession>A0A820NH10</accession>
<evidence type="ECO:0000313" key="1">
    <source>
        <dbReference type="EMBL" id="CAF4388520.1"/>
    </source>
</evidence>
<feature type="non-terminal residue" evidence="1">
    <location>
        <position position="1"/>
    </location>
</feature>
<reference evidence="1" key="1">
    <citation type="submission" date="2021-02" db="EMBL/GenBank/DDBJ databases">
        <authorList>
            <person name="Nowell W R."/>
        </authorList>
    </citation>
    <scope>NUCLEOTIDE SEQUENCE</scope>
</reference>
<organism evidence="1 2">
    <name type="scientific">Rotaria sordida</name>
    <dbReference type="NCBI Taxonomy" id="392033"/>
    <lineage>
        <taxon>Eukaryota</taxon>
        <taxon>Metazoa</taxon>
        <taxon>Spiralia</taxon>
        <taxon>Gnathifera</taxon>
        <taxon>Rotifera</taxon>
        <taxon>Eurotatoria</taxon>
        <taxon>Bdelloidea</taxon>
        <taxon>Philodinida</taxon>
        <taxon>Philodinidae</taxon>
        <taxon>Rotaria</taxon>
    </lineage>
</organism>
<dbReference type="EMBL" id="CAJOBE010061748">
    <property type="protein sequence ID" value="CAF4388520.1"/>
    <property type="molecule type" value="Genomic_DNA"/>
</dbReference>
<evidence type="ECO:0000313" key="2">
    <source>
        <dbReference type="Proteomes" id="UP000663874"/>
    </source>
</evidence>
<protein>
    <submittedName>
        <fullName evidence="1">Uncharacterized protein</fullName>
    </submittedName>
</protein>
<sequence>ADVDQAVEGAQTAFDIKLP</sequence>